<protein>
    <submittedName>
        <fullName evidence="1">Preprotein translocase subunit SecA</fullName>
    </submittedName>
</protein>
<accession>A0A0S7EAC2</accession>
<evidence type="ECO:0000313" key="1">
    <source>
        <dbReference type="EMBL" id="ALU25456.1"/>
    </source>
</evidence>
<evidence type="ECO:0000313" key="2">
    <source>
        <dbReference type="Proteomes" id="UP000069030"/>
    </source>
</evidence>
<dbReference type="KEGG" id="mod:AS202_04505"/>
<proteinExistence type="predicted"/>
<reference evidence="1 2" key="1">
    <citation type="journal article" date="2016" name="J. Zhejiang Univ. Sci. B">
        <title>Antibiotic resistance mechanisms of Myroides sp.</title>
        <authorList>
            <person name="Hu S."/>
            <person name="Yuan S."/>
            <person name="Qu H."/>
            <person name="Jiang T."/>
            <person name="Zhou Y."/>
            <person name="Wang M."/>
            <person name="Ming D."/>
        </authorList>
    </citation>
    <scope>NUCLEOTIDE SEQUENCE [LARGE SCALE GENOMIC DNA]</scope>
    <source>
        <strain evidence="1 2">PR63039</strain>
    </source>
</reference>
<gene>
    <name evidence="1" type="ORF">AS202_04505</name>
</gene>
<dbReference type="Pfam" id="PF17775">
    <property type="entry name" value="YchJ_M-like"/>
    <property type="match status" value="1"/>
</dbReference>
<dbReference type="InterPro" id="IPR032710">
    <property type="entry name" value="NTF2-like_dom_sf"/>
</dbReference>
<dbReference type="EMBL" id="CP013690">
    <property type="protein sequence ID" value="ALU25456.1"/>
    <property type="molecule type" value="Genomic_DNA"/>
</dbReference>
<dbReference type="PANTHER" id="PTHR33747:SF1">
    <property type="entry name" value="ADENYLATE CYCLASE-ASSOCIATED CAP C-TERMINAL DOMAIN-CONTAINING PROTEIN"/>
    <property type="match status" value="1"/>
</dbReference>
<dbReference type="Proteomes" id="UP000069030">
    <property type="component" value="Chromosome"/>
</dbReference>
<dbReference type="PANTHER" id="PTHR33747">
    <property type="entry name" value="UPF0225 PROTEIN SCO1677"/>
    <property type="match status" value="1"/>
</dbReference>
<sequence length="128" mass="14960">MEQHQPCYCCSGNAYSECCEPYVTNTTAPSTAEQLMRSRYTAYALANAIYIINTTHPKTRHFHSKKAILQWAKENTWQRLEILVSEESRVVFKAYYKDAEDNVCEHYEDSLFEMLGGKWYYVSGTFKE</sequence>
<dbReference type="SUPFAM" id="SSF54427">
    <property type="entry name" value="NTF2-like"/>
    <property type="match status" value="1"/>
</dbReference>
<dbReference type="eggNOG" id="COG3012">
    <property type="taxonomic scope" value="Bacteria"/>
</dbReference>
<dbReference type="AlphaFoldDB" id="A0A0S7EAC2"/>
<name>A0A0S7EAC2_9FLAO</name>
<dbReference type="RefSeq" id="WP_006259862.1">
    <property type="nucleotide sequence ID" value="NZ_BCMQ01000009.1"/>
</dbReference>
<dbReference type="Gene3D" id="3.10.450.50">
    <property type="match status" value="1"/>
</dbReference>
<organism evidence="1 2">
    <name type="scientific">Myroides odoratimimus</name>
    <dbReference type="NCBI Taxonomy" id="76832"/>
    <lineage>
        <taxon>Bacteria</taxon>
        <taxon>Pseudomonadati</taxon>
        <taxon>Bacteroidota</taxon>
        <taxon>Flavobacteriia</taxon>
        <taxon>Flavobacteriales</taxon>
        <taxon>Flavobacteriaceae</taxon>
        <taxon>Myroides</taxon>
    </lineage>
</organism>
<dbReference type="InterPro" id="IPR048469">
    <property type="entry name" value="YchJ-like_M"/>
</dbReference>